<dbReference type="InterPro" id="IPR041469">
    <property type="entry name" value="Subtilisin-like_FN3"/>
</dbReference>
<comment type="similarity">
    <text evidence="3 11">Belongs to the peptidase S8 family.</text>
</comment>
<evidence type="ECO:0008006" key="19">
    <source>
        <dbReference type="Google" id="ProtNLM"/>
    </source>
</evidence>
<dbReference type="Gene3D" id="3.40.50.200">
    <property type="entry name" value="Peptidase S8/S53 domain"/>
    <property type="match status" value="1"/>
</dbReference>
<dbReference type="PRINTS" id="PR00723">
    <property type="entry name" value="SUBTILISIN"/>
</dbReference>
<dbReference type="InterPro" id="IPR045051">
    <property type="entry name" value="SBT"/>
</dbReference>
<dbReference type="Pfam" id="PF00082">
    <property type="entry name" value="Peptidase_S8"/>
    <property type="match status" value="1"/>
</dbReference>
<dbReference type="CDD" id="cd04852">
    <property type="entry name" value="Peptidases_S8_3"/>
    <property type="match status" value="1"/>
</dbReference>
<evidence type="ECO:0000256" key="10">
    <source>
        <dbReference type="PIRSR" id="PIRSR615500-1"/>
    </source>
</evidence>
<feature type="domain" description="Peptidase S8/S53" evidence="13">
    <location>
        <begin position="157"/>
        <end position="642"/>
    </location>
</feature>
<comment type="subcellular location">
    <subcellularLocation>
        <location evidence="2">Secreted</location>
        <location evidence="2">Extracellular space</location>
        <location evidence="2">Apoplast</location>
    </subcellularLocation>
</comment>
<feature type="domain" description="Inhibitor I9" evidence="15">
    <location>
        <begin position="34"/>
        <end position="112"/>
    </location>
</feature>
<dbReference type="PROSITE" id="PS00137">
    <property type="entry name" value="SUBTILASE_HIS"/>
    <property type="match status" value="1"/>
</dbReference>
<dbReference type="Gene3D" id="3.50.30.30">
    <property type="match status" value="1"/>
</dbReference>
<feature type="chain" id="PRO_5044009968" description="Subtilisin-like protease SBT5.6" evidence="12">
    <location>
        <begin position="28"/>
        <end position="795"/>
    </location>
</feature>
<dbReference type="InterPro" id="IPR003137">
    <property type="entry name" value="PA_domain"/>
</dbReference>
<dbReference type="Pfam" id="PF17766">
    <property type="entry name" value="fn3_6"/>
    <property type="match status" value="1"/>
</dbReference>
<dbReference type="FunFam" id="3.30.70.80:FF:000002">
    <property type="entry name" value="Subtilisin-like protease SBT5.3"/>
    <property type="match status" value="1"/>
</dbReference>
<dbReference type="InterPro" id="IPR023828">
    <property type="entry name" value="Peptidase_S8_Ser-AS"/>
</dbReference>
<dbReference type="InterPro" id="IPR036852">
    <property type="entry name" value="Peptidase_S8/S53_dom_sf"/>
</dbReference>
<evidence type="ECO:0000256" key="1">
    <source>
        <dbReference type="ARBA" id="ARBA00002076"/>
    </source>
</evidence>
<evidence type="ECO:0000256" key="4">
    <source>
        <dbReference type="ARBA" id="ARBA00022523"/>
    </source>
</evidence>
<evidence type="ECO:0000256" key="12">
    <source>
        <dbReference type="SAM" id="SignalP"/>
    </source>
</evidence>
<keyword evidence="6 11" id="KW-0645">Protease</keyword>
<feature type="active site" description="Charge relay system" evidence="10 11">
    <location>
        <position position="239"/>
    </location>
</feature>
<evidence type="ECO:0000313" key="18">
    <source>
        <dbReference type="Proteomes" id="UP001154282"/>
    </source>
</evidence>
<comment type="function">
    <text evidence="1">Required for arbuscular mycorrhiza (AM) development during AM symbiosis with AM fungi (e.g. Glomeromycota intraradices).</text>
</comment>
<keyword evidence="7 12" id="KW-0732">Signal</keyword>
<dbReference type="InterPro" id="IPR034197">
    <property type="entry name" value="Peptidases_S8_3"/>
</dbReference>
<accession>A0AAV0PXZ6</accession>
<evidence type="ECO:0000256" key="7">
    <source>
        <dbReference type="ARBA" id="ARBA00022729"/>
    </source>
</evidence>
<name>A0AAV0PXZ6_9ROSI</name>
<evidence type="ECO:0000256" key="8">
    <source>
        <dbReference type="ARBA" id="ARBA00022801"/>
    </source>
</evidence>
<evidence type="ECO:0000259" key="14">
    <source>
        <dbReference type="Pfam" id="PF02225"/>
    </source>
</evidence>
<feature type="domain" description="PA" evidence="14">
    <location>
        <begin position="418"/>
        <end position="495"/>
    </location>
</feature>
<dbReference type="InterPro" id="IPR010259">
    <property type="entry name" value="S8pro/Inhibitor_I9"/>
</dbReference>
<evidence type="ECO:0000256" key="11">
    <source>
        <dbReference type="PROSITE-ProRule" id="PRU01240"/>
    </source>
</evidence>
<dbReference type="AlphaFoldDB" id="A0AAV0PXZ6"/>
<dbReference type="InterPro" id="IPR000209">
    <property type="entry name" value="Peptidase_S8/S53_dom"/>
</dbReference>
<dbReference type="InterPro" id="IPR037045">
    <property type="entry name" value="S8pro/Inhibitor_I9_sf"/>
</dbReference>
<feature type="active site" description="Charge relay system" evidence="10 11">
    <location>
        <position position="583"/>
    </location>
</feature>
<evidence type="ECO:0000256" key="9">
    <source>
        <dbReference type="ARBA" id="ARBA00022825"/>
    </source>
</evidence>
<dbReference type="CDD" id="cd02120">
    <property type="entry name" value="PA_subtilisin_like"/>
    <property type="match status" value="1"/>
</dbReference>
<reference evidence="17" key="1">
    <citation type="submission" date="2022-08" db="EMBL/GenBank/DDBJ databases">
        <authorList>
            <person name="Gutierrez-Valencia J."/>
        </authorList>
    </citation>
    <scope>NUCLEOTIDE SEQUENCE</scope>
</reference>
<dbReference type="PROSITE" id="PS51892">
    <property type="entry name" value="SUBTILASE"/>
    <property type="match status" value="1"/>
</dbReference>
<gene>
    <name evidence="17" type="ORF">LITE_LOCUS40410</name>
</gene>
<dbReference type="Pfam" id="PF02225">
    <property type="entry name" value="PA"/>
    <property type="match status" value="1"/>
</dbReference>
<dbReference type="GO" id="GO:0006508">
    <property type="term" value="P:proteolysis"/>
    <property type="evidence" value="ECO:0007669"/>
    <property type="project" value="UniProtKB-KW"/>
</dbReference>
<evidence type="ECO:0000313" key="17">
    <source>
        <dbReference type="EMBL" id="CAI0475470.1"/>
    </source>
</evidence>
<dbReference type="PROSITE" id="PS00138">
    <property type="entry name" value="SUBTILASE_SER"/>
    <property type="match status" value="1"/>
</dbReference>
<keyword evidence="5" id="KW-0964">Secreted</keyword>
<evidence type="ECO:0000256" key="3">
    <source>
        <dbReference type="ARBA" id="ARBA00011073"/>
    </source>
</evidence>
<organism evidence="17 18">
    <name type="scientific">Linum tenue</name>
    <dbReference type="NCBI Taxonomy" id="586396"/>
    <lineage>
        <taxon>Eukaryota</taxon>
        <taxon>Viridiplantae</taxon>
        <taxon>Streptophyta</taxon>
        <taxon>Embryophyta</taxon>
        <taxon>Tracheophyta</taxon>
        <taxon>Spermatophyta</taxon>
        <taxon>Magnoliopsida</taxon>
        <taxon>eudicotyledons</taxon>
        <taxon>Gunneridae</taxon>
        <taxon>Pentapetalae</taxon>
        <taxon>rosids</taxon>
        <taxon>fabids</taxon>
        <taxon>Malpighiales</taxon>
        <taxon>Linaceae</taxon>
        <taxon>Linum</taxon>
    </lineage>
</organism>
<sequence>MRHKHNNDISLFLCLSFLTILPLLAKCDEHQKPYIVYFGGHSGDKTPAQILETHHTYLTSVKETEEEARASLIYSYKHSINGFAASLTPEQASQLNELDEVVSVIESRPMKYKPHTTRSWEFAGLNEAATYNPQVSNRFDTEKSFMAEDLLHKAGYGKDVIVGILDSGIWPEARSFSDEGLEPIPKTWKGICQTGQDFNSSHCNKKIIGARYYLKGFERHFGPLNATSDYRSARDKDGHGTHVASIAAGRQVQNASAFGGFARGTASGGAPLARLAVYKVCWPTPGQEKTMGNTCGQEDMLAAMDDAIADGVHVISISIGSDDLLSHMEDGISIGAFHALERNVVVACSAGNSGPTPATLSNAAPWIMTVGASSVDRAFLGRLVLGNGKMITGQTVTPYTLPQRLPLIYAADAALPWVPKNETDQCLPNSLSPEKVNGKIVLCIRGTTFRVLKGMEVKRAGGAGFILGNSAEFGDAVYLEPHVLPTTALGYNDTNEVVNYIKSTKDNATASLAEPETVFGNGPAPFMAGFTSRGPNVIYPSILKPDITAPGLNILAAWSEASPPSKVSEDRRVVSYNFDSGTSMSCPHVAGLAALIKAIHPTWSSAAIRSAIMTTASVKNKKGEAITDQSGDKATPFEFGSGHFRPSRAADPGLVYDASYGDYLLYLCSYGLRNADKRFECPKVLPPTYDLNYPSVSVPKLNGSATVRRTVTNVGGAGKAAYFFGGKPPSGLTVEARPSVLYFSRVGEKKSFELRITVRNRTAAEGNFRGGYGFGWYAWRDDYHVVRSPIAVSLG</sequence>
<dbReference type="FunFam" id="3.40.50.200:FF:000006">
    <property type="entry name" value="Subtilisin-like protease SBT1.5"/>
    <property type="match status" value="1"/>
</dbReference>
<keyword evidence="9 11" id="KW-0720">Serine protease</keyword>
<dbReference type="InterPro" id="IPR015500">
    <property type="entry name" value="Peptidase_S8_subtilisin-rel"/>
</dbReference>
<dbReference type="GO" id="GO:0048046">
    <property type="term" value="C:apoplast"/>
    <property type="evidence" value="ECO:0007669"/>
    <property type="project" value="UniProtKB-SubCell"/>
</dbReference>
<dbReference type="FunFam" id="3.50.30.30:FF:000005">
    <property type="entry name" value="subtilisin-like protease SBT1.5"/>
    <property type="match status" value="1"/>
</dbReference>
<comment type="caution">
    <text evidence="17">The sequence shown here is derived from an EMBL/GenBank/DDBJ whole genome shotgun (WGS) entry which is preliminary data.</text>
</comment>
<dbReference type="GO" id="GO:0009609">
    <property type="term" value="P:response to symbiotic bacterium"/>
    <property type="evidence" value="ECO:0007669"/>
    <property type="project" value="UniProtKB-ARBA"/>
</dbReference>
<evidence type="ECO:0000256" key="2">
    <source>
        <dbReference type="ARBA" id="ARBA00004271"/>
    </source>
</evidence>
<evidence type="ECO:0000259" key="13">
    <source>
        <dbReference type="Pfam" id="PF00082"/>
    </source>
</evidence>
<proteinExistence type="inferred from homology"/>
<feature type="signal peptide" evidence="12">
    <location>
        <begin position="1"/>
        <end position="27"/>
    </location>
</feature>
<keyword evidence="8 11" id="KW-0378">Hydrolase</keyword>
<feature type="active site" description="Charge relay system" evidence="10 11">
    <location>
        <position position="166"/>
    </location>
</feature>
<dbReference type="InterPro" id="IPR022398">
    <property type="entry name" value="Peptidase_S8_His-AS"/>
</dbReference>
<evidence type="ECO:0000259" key="15">
    <source>
        <dbReference type="Pfam" id="PF05922"/>
    </source>
</evidence>
<keyword evidence="4" id="KW-0052">Apoplast</keyword>
<keyword evidence="18" id="KW-1185">Reference proteome</keyword>
<evidence type="ECO:0000256" key="5">
    <source>
        <dbReference type="ARBA" id="ARBA00022525"/>
    </source>
</evidence>
<dbReference type="Gene3D" id="3.30.70.80">
    <property type="entry name" value="Peptidase S8 propeptide/proteinase inhibitor I9"/>
    <property type="match status" value="1"/>
</dbReference>
<dbReference type="GO" id="GO:0004252">
    <property type="term" value="F:serine-type endopeptidase activity"/>
    <property type="evidence" value="ECO:0007669"/>
    <property type="project" value="UniProtKB-UniRule"/>
</dbReference>
<dbReference type="Proteomes" id="UP001154282">
    <property type="component" value="Unassembled WGS sequence"/>
</dbReference>
<feature type="domain" description="Subtilisin-like protease fibronectin type-III" evidence="16">
    <location>
        <begin position="690"/>
        <end position="792"/>
    </location>
</feature>
<dbReference type="Gene3D" id="2.60.40.2310">
    <property type="match status" value="1"/>
</dbReference>
<evidence type="ECO:0000259" key="16">
    <source>
        <dbReference type="Pfam" id="PF17766"/>
    </source>
</evidence>
<dbReference type="PANTHER" id="PTHR10795">
    <property type="entry name" value="PROPROTEIN CONVERTASE SUBTILISIN/KEXIN"/>
    <property type="match status" value="1"/>
</dbReference>
<evidence type="ECO:0000256" key="6">
    <source>
        <dbReference type="ARBA" id="ARBA00022670"/>
    </source>
</evidence>
<dbReference type="Pfam" id="PF05922">
    <property type="entry name" value="Inhibitor_I9"/>
    <property type="match status" value="1"/>
</dbReference>
<dbReference type="SUPFAM" id="SSF52743">
    <property type="entry name" value="Subtilisin-like"/>
    <property type="match status" value="1"/>
</dbReference>
<protein>
    <recommendedName>
        <fullName evidence="19">Subtilisin-like protease SBT5.6</fullName>
    </recommendedName>
</protein>
<dbReference type="EMBL" id="CAMGYJ010000009">
    <property type="protein sequence ID" value="CAI0475470.1"/>
    <property type="molecule type" value="Genomic_DNA"/>
</dbReference>
<dbReference type="GO" id="GO:0009610">
    <property type="term" value="P:response to symbiotic fungus"/>
    <property type="evidence" value="ECO:0007669"/>
    <property type="project" value="UniProtKB-ARBA"/>
</dbReference>